<evidence type="ECO:0000313" key="2">
    <source>
        <dbReference type="Proteomes" id="UP000016944"/>
    </source>
</evidence>
<dbReference type="EMBL" id="HG518322">
    <property type="protein sequence ID" value="CDI08795.1"/>
    <property type="molecule type" value="Genomic_DNA"/>
</dbReference>
<evidence type="ECO:0000313" key="1">
    <source>
        <dbReference type="EMBL" id="CDI08795.1"/>
    </source>
</evidence>
<dbReference type="Proteomes" id="UP000016944">
    <property type="component" value="Chromosome I"/>
</dbReference>
<proteinExistence type="predicted"/>
<protein>
    <submittedName>
        <fullName evidence="1">Uncharacterized protein</fullName>
    </submittedName>
</protein>
<reference evidence="1 2" key="1">
    <citation type="journal article" date="2013" name="Genome Announc.">
        <title>Complete Genome Sequence of the Sesbania Symbiont and Rice Growth-Promoting Endophyte Rhizobium sp. Strain IRBG74.</title>
        <authorList>
            <person name="Crook M.B."/>
            <person name="Mitra S."/>
            <person name="Ane J.M."/>
            <person name="Sadowsky M.J."/>
            <person name="Gyaneshwar P."/>
        </authorList>
    </citation>
    <scope>NUCLEOTIDE SEQUENCE [LARGE SCALE GENOMIC DNA]</scope>
    <source>
        <strain evidence="1 2">IRBG74</strain>
    </source>
</reference>
<dbReference type="RefSeq" id="WP_022556450.1">
    <property type="nucleotide sequence ID" value="NC_022535.1"/>
</dbReference>
<dbReference type="AlphaFoldDB" id="U4Q502"/>
<dbReference type="KEGG" id="rir:BN877_I1901"/>
<dbReference type="PATRIC" id="fig|424182.3.peg.1870"/>
<dbReference type="Gene3D" id="3.30.1390.10">
    <property type="match status" value="1"/>
</dbReference>
<dbReference type="HOGENOM" id="CLU_939667_0_0_5"/>
<accession>U4Q502</accession>
<name>U4Q502_9HYPH</name>
<gene>
    <name evidence="1" type="ORF">BN877_I1901</name>
</gene>
<organism evidence="1 2">
    <name type="scientific">Agrobacterium pusense</name>
    <dbReference type="NCBI Taxonomy" id="648995"/>
    <lineage>
        <taxon>Bacteria</taxon>
        <taxon>Pseudomonadati</taxon>
        <taxon>Pseudomonadota</taxon>
        <taxon>Alphaproteobacteria</taxon>
        <taxon>Hyphomicrobiales</taxon>
        <taxon>Rhizobiaceae</taxon>
        <taxon>Rhizobium/Agrobacterium group</taxon>
        <taxon>Agrobacterium</taxon>
    </lineage>
</organism>
<sequence>MGKFKKGDEVRLINSGDYNGHGRYGKTGELGTVIQYDAVDHTYYVDFSESGRWWAKASNLEPSASTLKIEEGKFYKTRDGRKVGPVTYAGGNIYAADGKQWRRDGYYWNGVGGHEQNDIIAEWIGDPVAKPSNDNAQPKFKVGDLIRHKTLKFEGVVKEVVDQRTVRTHWTKEGWGATDPIDSIELITTTTTTTIVALIENGQPKPSSTPHVHASTVAAEKEAKRLAAKYKGKQFGVFTLTTTHEEAAPVYDHKWQNMAALGLKIDAIKELRAVAGLTLKGAKDAVEAWIEYEQAA</sequence>
<dbReference type="InterPro" id="IPR014719">
    <property type="entry name" value="Ribosomal_bL12_C/ClpS-like"/>
</dbReference>